<dbReference type="PANTHER" id="PTHR10229">
    <property type="entry name" value="GTP-BINDING PROTEIN HFLX"/>
    <property type="match status" value="1"/>
</dbReference>
<dbReference type="InterPro" id="IPR002885">
    <property type="entry name" value="PPR_rpt"/>
</dbReference>
<accession>A0ABP0J6N8</accession>
<dbReference type="InterPro" id="IPR011990">
    <property type="entry name" value="TPR-like_helical_dom_sf"/>
</dbReference>
<dbReference type="InterPro" id="IPR032305">
    <property type="entry name" value="GTP-bd_M"/>
</dbReference>
<dbReference type="PANTHER" id="PTHR10229:SF0">
    <property type="entry name" value="GTP-BINDING PROTEIN 6-RELATED"/>
    <property type="match status" value="1"/>
</dbReference>
<dbReference type="PROSITE" id="PS51375">
    <property type="entry name" value="PPR"/>
    <property type="match status" value="1"/>
</dbReference>
<keyword evidence="9" id="KW-1185">Reference proteome</keyword>
<evidence type="ECO:0000256" key="2">
    <source>
        <dbReference type="ARBA" id="ARBA00022741"/>
    </source>
</evidence>
<dbReference type="InterPro" id="IPR016496">
    <property type="entry name" value="GTPase_HflX"/>
</dbReference>
<dbReference type="InterPro" id="IPR027417">
    <property type="entry name" value="P-loop_NTPase"/>
</dbReference>
<evidence type="ECO:0000256" key="4">
    <source>
        <dbReference type="ARBA" id="ARBA00023134"/>
    </source>
</evidence>
<evidence type="ECO:0000313" key="9">
    <source>
        <dbReference type="Proteomes" id="UP001642484"/>
    </source>
</evidence>
<evidence type="ECO:0000256" key="6">
    <source>
        <dbReference type="SAM" id="MobiDB-lite"/>
    </source>
</evidence>
<dbReference type="NCBIfam" id="TIGR03156">
    <property type="entry name" value="GTP_HflX"/>
    <property type="match status" value="1"/>
</dbReference>
<dbReference type="Pfam" id="PF01926">
    <property type="entry name" value="MMR_HSR1"/>
    <property type="match status" value="1"/>
</dbReference>
<dbReference type="PROSITE" id="PS51705">
    <property type="entry name" value="G_HFLX"/>
    <property type="match status" value="1"/>
</dbReference>
<feature type="region of interest" description="Disordered" evidence="6">
    <location>
        <begin position="1124"/>
        <end position="1147"/>
    </location>
</feature>
<evidence type="ECO:0000256" key="3">
    <source>
        <dbReference type="ARBA" id="ARBA00022842"/>
    </source>
</evidence>
<protein>
    <recommendedName>
        <fullName evidence="7">Hflx-type G domain-containing protein</fullName>
    </recommendedName>
</protein>
<feature type="region of interest" description="Disordered" evidence="6">
    <location>
        <begin position="698"/>
        <end position="722"/>
    </location>
</feature>
<comment type="caution">
    <text evidence="8">The sequence shown here is derived from an EMBL/GenBank/DDBJ whole genome shotgun (WGS) entry which is preliminary data.</text>
</comment>
<dbReference type="InterPro" id="IPR030394">
    <property type="entry name" value="G_HFLX_dom"/>
</dbReference>
<sequence length="1147" mass="125722">MANVACLWPSHVELVTARGRDPRGPPVPLQSRSLPWTSSNAWISRSNVGVASLLCGLWAGLRRSEPRVARLAEEGQQQEYLEEFDALGRELTGKAIIVGWDPGRKNRVASPDGPSFSPEESMEELEGLCKTLGLEVKECVLQQWRPTQGRLPIGSGKAEELRQQVKYDPEIGVVVFDQDMSYRMLMTLKGRIAPNGECVILDRTSLILRIFAQRARTKEAKLQVKLASQRYMLPRLRYYLTTGAGMEAQGGSVGAGGSASGGGAYLKGKGETQLQMDRTLLKRRIAACTKQLEEVRKVRARQRERHVELGLPIISLVGYTNAGKSTLMNALAQSTEVKTKDRLFETLDPTRRSVTLPGGRTVMLADTVGFIQRLPEQLVAGFRATLEEVVETTMILHVVDVSSPTAAQQIASVLKTLKRLPKFKPDTPQIMVYNKVDKLEGGIAEELEQSLSYPHPGIVGHVQISALKGTGFHALAEAIEDTLIKHTDYGAAQLRLLAAEKLSANALKQVLDSMTRLDYLSDEHVGLLGTAGLNTEALSLSRTKLLRTHDAAFQDLTKMQAEMSSLADSMKELVEAEACDVIKVVGGHKDLTRDVLLLRSEIALRESLLQCLPELRDAGEEERQRLWLVWTERPFSCEAPWRLGWPVGCLSFASFEKEDKVPCTFHEPWFWRALRRPSLTHALSLRMAAMAMAAADGSREGDPAIGVDPRREPCGTKAKRSHSAPETGWLDLCASFAQSLGAQQLGQWNLANARKFRGGGNCKSQKPGSFGFIDLDIIIISGSLTVIQMPKGPKGVPQGDVTGRMGGVVVPDLVAWSAAQNRLAKQLAWRQAVALLGEVQQRRLQVDAVLTAVTINACRDRWQQACAILANATRRNLSSQVACSSSILACGMATEWRQALAVLSEAKRCLNVTTYSCAVSAMEKAAQWQKALQLLRQAEGQQVMPDLVLYSSVISATEAAGGRWQHALQLLEDARHWRIQANLVMLSAAISALEKGSEWQRALRLLATVGRPDLVACNAAISACKQGSAWELALSLTPEAALYGLNSTLHSLALSHRWKEHLARKTVGMANRRTRQLPCGTRTTPADPHGSSCIAGEADMGWIRCSNLSSFDCSFPSFSGMSEHRPRGDNLDNLREAPGSDFPRFPD</sequence>
<dbReference type="EMBL" id="CAXAMN010004559">
    <property type="protein sequence ID" value="CAK9010065.1"/>
    <property type="molecule type" value="Genomic_DNA"/>
</dbReference>
<dbReference type="HAMAP" id="MF_00900">
    <property type="entry name" value="GTPase_HflX"/>
    <property type="match status" value="1"/>
</dbReference>
<feature type="domain" description="Hflx-type G" evidence="7">
    <location>
        <begin position="312"/>
        <end position="487"/>
    </location>
</feature>
<dbReference type="InterPro" id="IPR006073">
    <property type="entry name" value="GTP-bd"/>
</dbReference>
<keyword evidence="4" id="KW-0342">GTP-binding</keyword>
<keyword evidence="2" id="KW-0547">Nucleotide-binding</keyword>
<dbReference type="InterPro" id="IPR042108">
    <property type="entry name" value="GTPase_HflX_N_sf"/>
</dbReference>
<dbReference type="Gene3D" id="6.10.250.2860">
    <property type="match status" value="1"/>
</dbReference>
<dbReference type="Pfam" id="PF16360">
    <property type="entry name" value="GTP-bdg_M"/>
    <property type="match status" value="1"/>
</dbReference>
<dbReference type="Gene3D" id="3.40.50.11060">
    <property type="entry name" value="GTPase HflX, N-terminal domain"/>
    <property type="match status" value="1"/>
</dbReference>
<proteinExistence type="inferred from homology"/>
<feature type="compositionally biased region" description="Basic and acidic residues" evidence="6">
    <location>
        <begin position="1124"/>
        <end position="1135"/>
    </location>
</feature>
<evidence type="ECO:0000313" key="8">
    <source>
        <dbReference type="EMBL" id="CAK9010065.1"/>
    </source>
</evidence>
<evidence type="ECO:0000256" key="5">
    <source>
        <dbReference type="PROSITE-ProRule" id="PRU00708"/>
    </source>
</evidence>
<evidence type="ECO:0000259" key="7">
    <source>
        <dbReference type="PROSITE" id="PS51705"/>
    </source>
</evidence>
<feature type="repeat" description="PPR" evidence="5">
    <location>
        <begin position="911"/>
        <end position="945"/>
    </location>
</feature>
<keyword evidence="1" id="KW-0479">Metal-binding</keyword>
<name>A0ABP0J6N8_9DINO</name>
<dbReference type="Proteomes" id="UP001642484">
    <property type="component" value="Unassembled WGS sequence"/>
</dbReference>
<evidence type="ECO:0000256" key="1">
    <source>
        <dbReference type="ARBA" id="ARBA00022723"/>
    </source>
</evidence>
<dbReference type="Gene3D" id="1.25.40.10">
    <property type="entry name" value="Tetratricopeptide repeat domain"/>
    <property type="match status" value="1"/>
</dbReference>
<organism evidence="8 9">
    <name type="scientific">Durusdinium trenchii</name>
    <dbReference type="NCBI Taxonomy" id="1381693"/>
    <lineage>
        <taxon>Eukaryota</taxon>
        <taxon>Sar</taxon>
        <taxon>Alveolata</taxon>
        <taxon>Dinophyceae</taxon>
        <taxon>Suessiales</taxon>
        <taxon>Symbiodiniaceae</taxon>
        <taxon>Durusdinium</taxon>
    </lineage>
</organism>
<dbReference type="InterPro" id="IPR025121">
    <property type="entry name" value="GTPase_HflX_N"/>
</dbReference>
<dbReference type="SUPFAM" id="SSF52540">
    <property type="entry name" value="P-loop containing nucleoside triphosphate hydrolases"/>
    <property type="match status" value="1"/>
</dbReference>
<dbReference type="Gene3D" id="3.40.50.300">
    <property type="entry name" value="P-loop containing nucleotide triphosphate hydrolases"/>
    <property type="match status" value="1"/>
</dbReference>
<gene>
    <name evidence="8" type="ORF">CCMP2556_LOCUS9937</name>
</gene>
<keyword evidence="3" id="KW-0460">Magnesium</keyword>
<reference evidence="8 9" key="1">
    <citation type="submission" date="2024-02" db="EMBL/GenBank/DDBJ databases">
        <authorList>
            <person name="Chen Y."/>
            <person name="Shah S."/>
            <person name="Dougan E. K."/>
            <person name="Thang M."/>
            <person name="Chan C."/>
        </authorList>
    </citation>
    <scope>NUCLEOTIDE SEQUENCE [LARGE SCALE GENOMIC DNA]</scope>
</reference>
<dbReference type="CDD" id="cd01878">
    <property type="entry name" value="HflX"/>
    <property type="match status" value="1"/>
</dbReference>
<dbReference type="PRINTS" id="PR00326">
    <property type="entry name" value="GTP1OBG"/>
</dbReference>
<dbReference type="Pfam" id="PF13167">
    <property type="entry name" value="GTP-bdg_N"/>
    <property type="match status" value="1"/>
</dbReference>
<feature type="compositionally biased region" description="Basic and acidic residues" evidence="6">
    <location>
        <begin position="698"/>
        <end position="714"/>
    </location>
</feature>